<dbReference type="RefSeq" id="WP_099011974.1">
    <property type="nucleotide sequence ID" value="NZ_CP077155.1"/>
</dbReference>
<sequence>MALVKLEDIKKLLDENKINLKDLEKVTELEEIKKKNEKIVGLLDKFEKMVNNKKISASKVNEILENITVILNDNLPKRKARKSNSTAQKEKKVEDVENQIENIEKS</sequence>
<name>A0A2C6BHN1_FUSNP</name>
<feature type="coiled-coil region" evidence="1">
    <location>
        <begin position="6"/>
        <end position="49"/>
    </location>
</feature>
<feature type="region of interest" description="Disordered" evidence="2">
    <location>
        <begin position="78"/>
        <end position="106"/>
    </location>
</feature>
<organism evidence="3 4">
    <name type="scientific">Fusobacterium nucleatum subsp. polymorphum</name>
    <name type="common">Fusobacterium polymorphum</name>
    <dbReference type="NCBI Taxonomy" id="76857"/>
    <lineage>
        <taxon>Bacteria</taxon>
        <taxon>Fusobacteriati</taxon>
        <taxon>Fusobacteriota</taxon>
        <taxon>Fusobacteriia</taxon>
        <taxon>Fusobacteriales</taxon>
        <taxon>Fusobacteriaceae</taxon>
        <taxon>Fusobacterium</taxon>
    </lineage>
</organism>
<gene>
    <name evidence="3" type="ORF">CBG52_12595</name>
</gene>
<protein>
    <submittedName>
        <fullName evidence="3">Uncharacterized protein</fullName>
    </submittedName>
</protein>
<reference evidence="3 4" key="1">
    <citation type="submission" date="2017-06" db="EMBL/GenBank/DDBJ databases">
        <title>Draft genome sequence of Fusobacterium nucleatum subsp. polymorphum KCOM 1267 (=ChDC F290).</title>
        <authorList>
            <person name="Kook J.-K."/>
            <person name="Park S.-N."/>
            <person name="Lim Y.K."/>
            <person name="Roh H."/>
        </authorList>
    </citation>
    <scope>NUCLEOTIDE SEQUENCE [LARGE SCALE GENOMIC DNA]</scope>
    <source>
        <strain evidence="4">KCOM 1267(ChDC F290)</strain>
    </source>
</reference>
<keyword evidence="1" id="KW-0175">Coiled coil</keyword>
<evidence type="ECO:0000256" key="2">
    <source>
        <dbReference type="SAM" id="MobiDB-lite"/>
    </source>
</evidence>
<dbReference type="Proteomes" id="UP000221504">
    <property type="component" value="Unassembled WGS sequence"/>
</dbReference>
<dbReference type="AlphaFoldDB" id="A0A2C6BHN1"/>
<evidence type="ECO:0000313" key="3">
    <source>
        <dbReference type="EMBL" id="PHI03624.1"/>
    </source>
</evidence>
<proteinExistence type="predicted"/>
<evidence type="ECO:0000313" key="4">
    <source>
        <dbReference type="Proteomes" id="UP000221504"/>
    </source>
</evidence>
<evidence type="ECO:0000256" key="1">
    <source>
        <dbReference type="SAM" id="Coils"/>
    </source>
</evidence>
<accession>A0A2C6BHN1</accession>
<comment type="caution">
    <text evidence="3">The sequence shown here is derived from an EMBL/GenBank/DDBJ whole genome shotgun (WGS) entry which is preliminary data.</text>
</comment>
<dbReference type="EMBL" id="NIRM01000007">
    <property type="protein sequence ID" value="PHI03624.1"/>
    <property type="molecule type" value="Genomic_DNA"/>
</dbReference>